<protein>
    <recommendedName>
        <fullName evidence="3">F-box domain-containing protein</fullName>
    </recommendedName>
</protein>
<organism evidence="1 2">
    <name type="scientific">Pandoravirus inopinatum</name>
    <dbReference type="NCBI Taxonomy" id="1605721"/>
    <lineage>
        <taxon>Viruses</taxon>
        <taxon>Pandoravirus</taxon>
    </lineage>
</organism>
<accession>A0A0B5J2E0</accession>
<dbReference type="RefSeq" id="YP_009119939.1">
    <property type="nucleotide sequence ID" value="NC_026440.1"/>
</dbReference>
<dbReference type="KEGG" id="vg:23462621"/>
<evidence type="ECO:0000313" key="1">
    <source>
        <dbReference type="EMBL" id="AJF97704.1"/>
    </source>
</evidence>
<name>A0A0B5J2E0_9VIRU</name>
<dbReference type="EMBL" id="KP136319">
    <property type="protein sequence ID" value="AJF97704.1"/>
    <property type="molecule type" value="Genomic_DNA"/>
</dbReference>
<dbReference type="GeneID" id="23462621"/>
<evidence type="ECO:0008006" key="3">
    <source>
        <dbReference type="Google" id="ProtNLM"/>
    </source>
</evidence>
<dbReference type="Proteomes" id="UP000202511">
    <property type="component" value="Segment"/>
</dbReference>
<sequence>MTSANMDLLPRCTAHVSAEPADGVLEAEANTKPISALPSVGLVDMPPELIETIARYLGHLRNLASARIACRPFANVSPQYVFDVAVRWGSRHPAALLASGAPHAIVRAALAQPTIPLGPWLLKHAAQGGCLASMRHLCALLSVRLPFSLR</sequence>
<evidence type="ECO:0000313" key="2">
    <source>
        <dbReference type="Proteomes" id="UP000202511"/>
    </source>
</evidence>
<proteinExistence type="predicted"/>
<reference evidence="1 2" key="1">
    <citation type="journal article" date="2015" name="Parasitol. Res.">
        <title>Viruses in close associations with free-living amoebae.</title>
        <authorList>
            <person name="Scheid P."/>
        </authorList>
    </citation>
    <scope>NUCLEOTIDE SEQUENCE [LARGE SCALE GENOMIC DNA]</scope>
    <source>
        <strain evidence="1">KlaHel</strain>
    </source>
</reference>